<feature type="transmembrane region" description="Helical" evidence="7">
    <location>
        <begin position="35"/>
        <end position="52"/>
    </location>
</feature>
<dbReference type="Gene3D" id="1.10.3470.10">
    <property type="entry name" value="ABC transporter involved in vitamin B12 uptake, BtuC"/>
    <property type="match status" value="1"/>
</dbReference>
<dbReference type="GO" id="GO:0043190">
    <property type="term" value="C:ATP-binding cassette (ABC) transporter complex"/>
    <property type="evidence" value="ECO:0007669"/>
    <property type="project" value="InterPro"/>
</dbReference>
<accession>A0A0B7MAE5</accession>
<feature type="transmembrane region" description="Helical" evidence="7">
    <location>
        <begin position="147"/>
        <end position="164"/>
    </location>
</feature>
<dbReference type="GO" id="GO:0055085">
    <property type="term" value="P:transmembrane transport"/>
    <property type="evidence" value="ECO:0007669"/>
    <property type="project" value="InterPro"/>
</dbReference>
<comment type="subcellular location">
    <subcellularLocation>
        <location evidence="6">Cell membrane</location>
        <topology evidence="6">Multi-pass membrane protein</topology>
    </subcellularLocation>
    <subcellularLocation>
        <location evidence="1">Membrane</location>
        <topology evidence="1">Multi-pass membrane protein</topology>
    </subcellularLocation>
</comment>
<evidence type="ECO:0000256" key="7">
    <source>
        <dbReference type="SAM" id="Phobius"/>
    </source>
</evidence>
<dbReference type="GO" id="GO:0010043">
    <property type="term" value="P:response to zinc ion"/>
    <property type="evidence" value="ECO:0007669"/>
    <property type="project" value="TreeGrafter"/>
</dbReference>
<dbReference type="SUPFAM" id="SSF81345">
    <property type="entry name" value="ABC transporter involved in vitamin B12 uptake, BtuC"/>
    <property type="match status" value="1"/>
</dbReference>
<sequence>MFLVIRRYSFMADTIAHISLAGVAIGLWMGVASSVTPLLILVVAVLGALAVDHLRSRTSLSADALLALMMSGGLALAIIFFGLAKGGALDITSYLFGSLMTVSSGDLRLILVVAGIVLLFLVLLYKELYFICSDEESARVSGLPVDWLNRLFIFLVALTVAVSLRVVGTLLVGALMVIPVLASLIIGRSFKQVLYLSLGLGVISTLLGLTASYQFGLAAGGCVVLTALFFFALFYALKQLLTYFKRRNALQENKR</sequence>
<dbReference type="PANTHER" id="PTHR30477">
    <property type="entry name" value="ABC-TRANSPORTER METAL-BINDING PROTEIN"/>
    <property type="match status" value="1"/>
</dbReference>
<protein>
    <submittedName>
        <fullName evidence="8">ABC-3 protein</fullName>
    </submittedName>
</protein>
<keyword evidence="4 7" id="KW-1133">Transmembrane helix</keyword>
<dbReference type="PANTHER" id="PTHR30477:SF0">
    <property type="entry name" value="METAL TRANSPORT SYSTEM MEMBRANE PROTEIN TM_0125-RELATED"/>
    <property type="match status" value="1"/>
</dbReference>
<dbReference type="EMBL" id="CDRZ01000009">
    <property type="protein sequence ID" value="CEO87469.1"/>
    <property type="molecule type" value="Genomic_DNA"/>
</dbReference>
<feature type="transmembrane region" description="Helical" evidence="7">
    <location>
        <begin position="107"/>
        <end position="126"/>
    </location>
</feature>
<keyword evidence="5 7" id="KW-0472">Membrane</keyword>
<evidence type="ECO:0000256" key="1">
    <source>
        <dbReference type="ARBA" id="ARBA00004141"/>
    </source>
</evidence>
<feature type="transmembrane region" description="Helical" evidence="7">
    <location>
        <begin position="64"/>
        <end position="87"/>
    </location>
</feature>
<keyword evidence="3 6" id="KW-0812">Transmembrane</keyword>
<dbReference type="InterPro" id="IPR001626">
    <property type="entry name" value="ABC_TroCD"/>
</dbReference>
<dbReference type="Proteomes" id="UP000046155">
    <property type="component" value="Unassembled WGS sequence"/>
</dbReference>
<proteinExistence type="inferred from homology"/>
<dbReference type="Pfam" id="PF00950">
    <property type="entry name" value="ABC-3"/>
    <property type="match status" value="1"/>
</dbReference>
<evidence type="ECO:0000313" key="9">
    <source>
        <dbReference type="Proteomes" id="UP000046155"/>
    </source>
</evidence>
<name>A0A0B7MAE5_9FIRM</name>
<evidence type="ECO:0000256" key="6">
    <source>
        <dbReference type="RuleBase" id="RU003943"/>
    </source>
</evidence>
<reference evidence="9" key="1">
    <citation type="submission" date="2015-01" db="EMBL/GenBank/DDBJ databases">
        <authorList>
            <person name="Manzoor Shahid"/>
            <person name="Zubair Saima"/>
        </authorList>
    </citation>
    <scope>NUCLEOTIDE SEQUENCE [LARGE SCALE GENOMIC DNA]</scope>
    <source>
        <strain evidence="9">Sp3</strain>
    </source>
</reference>
<evidence type="ECO:0000256" key="3">
    <source>
        <dbReference type="ARBA" id="ARBA00022692"/>
    </source>
</evidence>
<organism evidence="8 9">
    <name type="scientific">Syntrophaceticus schinkii</name>
    <dbReference type="NCBI Taxonomy" id="499207"/>
    <lineage>
        <taxon>Bacteria</taxon>
        <taxon>Bacillati</taxon>
        <taxon>Bacillota</taxon>
        <taxon>Clostridia</taxon>
        <taxon>Thermoanaerobacterales</taxon>
        <taxon>Thermoanaerobacterales Family III. Incertae Sedis</taxon>
        <taxon>Syntrophaceticus</taxon>
    </lineage>
</organism>
<evidence type="ECO:0000256" key="5">
    <source>
        <dbReference type="ARBA" id="ARBA00023136"/>
    </source>
</evidence>
<evidence type="ECO:0000256" key="4">
    <source>
        <dbReference type="ARBA" id="ARBA00022989"/>
    </source>
</evidence>
<keyword evidence="9" id="KW-1185">Reference proteome</keyword>
<evidence type="ECO:0000313" key="8">
    <source>
        <dbReference type="EMBL" id="CEO87469.1"/>
    </source>
</evidence>
<keyword evidence="6" id="KW-0813">Transport</keyword>
<comment type="similarity">
    <text evidence="2 6">Belongs to the ABC-3 integral membrane protein family.</text>
</comment>
<dbReference type="InterPro" id="IPR037294">
    <property type="entry name" value="ABC_BtuC-like"/>
</dbReference>
<evidence type="ECO:0000256" key="2">
    <source>
        <dbReference type="ARBA" id="ARBA00008034"/>
    </source>
</evidence>
<gene>
    <name evidence="8" type="ORF">SSCH_1060012</name>
</gene>
<feature type="transmembrane region" description="Helical" evidence="7">
    <location>
        <begin position="217"/>
        <end position="237"/>
    </location>
</feature>
<feature type="transmembrane region" description="Helical" evidence="7">
    <location>
        <begin position="193"/>
        <end position="211"/>
    </location>
</feature>
<dbReference type="OrthoDB" id="9798540at2"/>
<dbReference type="AlphaFoldDB" id="A0A0B7MAE5"/>